<gene>
    <name evidence="2" type="ORF">TSAR_005828</name>
</gene>
<comment type="caution">
    <text evidence="2">The sequence shown here is derived from an EMBL/GenBank/DDBJ whole genome shotgun (WGS) entry which is preliminary data.</text>
</comment>
<proteinExistence type="predicted"/>
<dbReference type="EMBL" id="NNAY01000997">
    <property type="protein sequence ID" value="OXU25560.1"/>
    <property type="molecule type" value="Genomic_DNA"/>
</dbReference>
<name>A0A232F506_9HYME</name>
<dbReference type="Proteomes" id="UP000215335">
    <property type="component" value="Unassembled WGS sequence"/>
</dbReference>
<feature type="region of interest" description="Disordered" evidence="1">
    <location>
        <begin position="1"/>
        <end position="25"/>
    </location>
</feature>
<organism evidence="2 3">
    <name type="scientific">Trichomalopsis sarcophagae</name>
    <dbReference type="NCBI Taxonomy" id="543379"/>
    <lineage>
        <taxon>Eukaryota</taxon>
        <taxon>Metazoa</taxon>
        <taxon>Ecdysozoa</taxon>
        <taxon>Arthropoda</taxon>
        <taxon>Hexapoda</taxon>
        <taxon>Insecta</taxon>
        <taxon>Pterygota</taxon>
        <taxon>Neoptera</taxon>
        <taxon>Endopterygota</taxon>
        <taxon>Hymenoptera</taxon>
        <taxon>Apocrita</taxon>
        <taxon>Proctotrupomorpha</taxon>
        <taxon>Chalcidoidea</taxon>
        <taxon>Pteromalidae</taxon>
        <taxon>Pteromalinae</taxon>
        <taxon>Trichomalopsis</taxon>
    </lineage>
</organism>
<dbReference type="AlphaFoldDB" id="A0A232F506"/>
<accession>A0A232F506</accession>
<evidence type="ECO:0000313" key="2">
    <source>
        <dbReference type="EMBL" id="OXU25560.1"/>
    </source>
</evidence>
<feature type="compositionally biased region" description="Low complexity" evidence="1">
    <location>
        <begin position="1"/>
        <end position="11"/>
    </location>
</feature>
<evidence type="ECO:0000313" key="3">
    <source>
        <dbReference type="Proteomes" id="UP000215335"/>
    </source>
</evidence>
<sequence length="97" mass="10761">MYTHTEPTTHTQTERELPRCTGASERAAVPIQRAALSKSFLSPAGSLVLRSARPTRRKNVAALEGHHQPNLQDESKREEAGVGPEEHPSQRGMRPRL</sequence>
<protein>
    <submittedName>
        <fullName evidence="2">Uncharacterized protein</fullName>
    </submittedName>
</protein>
<reference evidence="2 3" key="1">
    <citation type="journal article" date="2017" name="Curr. Biol.">
        <title>The Evolution of Venom by Co-option of Single-Copy Genes.</title>
        <authorList>
            <person name="Martinson E.O."/>
            <person name="Mrinalini"/>
            <person name="Kelkar Y.D."/>
            <person name="Chang C.H."/>
            <person name="Werren J.H."/>
        </authorList>
    </citation>
    <scope>NUCLEOTIDE SEQUENCE [LARGE SCALE GENOMIC DNA]</scope>
    <source>
        <strain evidence="2 3">Alberta</strain>
        <tissue evidence="2">Whole body</tissue>
    </source>
</reference>
<feature type="compositionally biased region" description="Basic and acidic residues" evidence="1">
    <location>
        <begin position="73"/>
        <end position="89"/>
    </location>
</feature>
<keyword evidence="3" id="KW-1185">Reference proteome</keyword>
<evidence type="ECO:0000256" key="1">
    <source>
        <dbReference type="SAM" id="MobiDB-lite"/>
    </source>
</evidence>
<feature type="region of interest" description="Disordered" evidence="1">
    <location>
        <begin position="52"/>
        <end position="97"/>
    </location>
</feature>